<feature type="domain" description="DAGKc" evidence="9">
    <location>
        <begin position="84"/>
        <end position="240"/>
    </location>
</feature>
<dbReference type="GO" id="GO:0006952">
    <property type="term" value="P:defense response"/>
    <property type="evidence" value="ECO:0007669"/>
    <property type="project" value="UniProtKB-KW"/>
</dbReference>
<evidence type="ECO:0000256" key="1">
    <source>
        <dbReference type="ARBA" id="ARBA00009280"/>
    </source>
</evidence>
<dbReference type="Gene3D" id="3.40.50.10330">
    <property type="entry name" value="Probable inorganic polyphosphate/atp-NAD kinase, domain 1"/>
    <property type="match status" value="1"/>
</dbReference>
<dbReference type="GO" id="GO:0004143">
    <property type="term" value="F:ATP-dependent diacylglycerol kinase activity"/>
    <property type="evidence" value="ECO:0007669"/>
    <property type="project" value="UniProtKB-EC"/>
</dbReference>
<evidence type="ECO:0000313" key="10">
    <source>
        <dbReference type="EMBL" id="KAH0459536.1"/>
    </source>
</evidence>
<keyword evidence="6 8" id="KW-0067">ATP-binding</keyword>
<dbReference type="EC" id="2.7.1.107" evidence="8"/>
<dbReference type="InterPro" id="IPR001206">
    <property type="entry name" value="Diacylglycerol_kinase_cat_dom"/>
</dbReference>
<evidence type="ECO:0000256" key="2">
    <source>
        <dbReference type="ARBA" id="ARBA00022679"/>
    </source>
</evidence>
<keyword evidence="3 8" id="KW-0547">Nucleotide-binding</keyword>
<dbReference type="InterPro" id="IPR017438">
    <property type="entry name" value="ATP-NAD_kinase_N"/>
</dbReference>
<dbReference type="SUPFAM" id="SSF111331">
    <property type="entry name" value="NAD kinase/diacylglycerol kinase-like"/>
    <property type="match status" value="1"/>
</dbReference>
<evidence type="ECO:0000256" key="7">
    <source>
        <dbReference type="ARBA" id="ARBA00023016"/>
    </source>
</evidence>
<dbReference type="FunFam" id="3.40.50.10330:FF:000023">
    <property type="entry name" value="diacylglycerol kinase"/>
    <property type="match status" value="1"/>
</dbReference>
<name>A0AAV7GSB0_DENCH</name>
<dbReference type="Gene3D" id="2.60.200.40">
    <property type="match status" value="1"/>
</dbReference>
<gene>
    <name evidence="10" type="ORF">IEQ34_012350</name>
</gene>
<evidence type="ECO:0000259" key="9">
    <source>
        <dbReference type="PROSITE" id="PS50146"/>
    </source>
</evidence>
<comment type="catalytic activity">
    <reaction evidence="8">
        <text>a 1,2-diacyl-sn-glycerol + ATP = a 1,2-diacyl-sn-glycero-3-phosphate + ADP + H(+)</text>
        <dbReference type="Rhea" id="RHEA:10272"/>
        <dbReference type="ChEBI" id="CHEBI:15378"/>
        <dbReference type="ChEBI" id="CHEBI:17815"/>
        <dbReference type="ChEBI" id="CHEBI:30616"/>
        <dbReference type="ChEBI" id="CHEBI:58608"/>
        <dbReference type="ChEBI" id="CHEBI:456216"/>
        <dbReference type="EC" id="2.7.1.107"/>
    </reaction>
</comment>
<dbReference type="InterPro" id="IPR037607">
    <property type="entry name" value="DGK"/>
</dbReference>
<protein>
    <recommendedName>
        <fullName evidence="8">Diacylglycerol kinase</fullName>
        <shortName evidence="8">DAG kinase</shortName>
        <ecNumber evidence="8">2.7.1.107</ecNumber>
    </recommendedName>
</protein>
<proteinExistence type="inferred from homology"/>
<dbReference type="PROSITE" id="PS50146">
    <property type="entry name" value="DAGK"/>
    <property type="match status" value="1"/>
</dbReference>
<dbReference type="FunFam" id="2.60.200.40:FF:000011">
    <property type="entry name" value="diacylglycerol kinase"/>
    <property type="match status" value="1"/>
</dbReference>
<sequence>MGERTTPSEMVETSVATRSSVLDALKGLGGAAAGVRVDKEELRRRILIPADLAATMREAIKFRDPGVAARKYADAAAERAVVEPPEAPLVVFVNSRSGGRHGPELMARLQELMGENQVFDLSEVKPSDFVHYALLCLEKLAESGDVIAKVTRERLRVVVAGGDGTVGWVLGCLGELYAQNREPVPPTAIIPLGTGNDLSRSFNWGGSFPFAWRSAVKRSLLKAATGPVCRLDSWHVTITMPEVEKLELPHSLRHREQPNFSQEFDIDGNLPDKVSCFEGVFYNYFSIGMDAQVAYGFHHLRDKNPNIARGPVSNKLIYSGYSCTQGWFFTPCATDPSLRGLRNILRIYIKKVNCSEWELITVPKSVRSIVCLNLHSYGSGRNPWGHPKPEYLEKRGFVEAHLDDGLLEIFGLKQGWHASVVMVELITAKHIAQAAAVRLEVRGGAWRRAYMQMDGEPWKQPLEGEHSTIIDIKRVPYQSLMITGKSFTKGPLGIIFIFVLNYEISLLRVDGLLNLEQKAVLKSNKKTVPNEVLILQFRFETIKLFFGCYLNVLFGICFSVRNFHSTYQNF</sequence>
<dbReference type="EMBL" id="JAGFBR010000011">
    <property type="protein sequence ID" value="KAH0459536.1"/>
    <property type="molecule type" value="Genomic_DNA"/>
</dbReference>
<accession>A0AAV7GSB0</accession>
<keyword evidence="5" id="KW-0611">Plant defense</keyword>
<keyword evidence="2 8" id="KW-0808">Transferase</keyword>
<reference evidence="10 11" key="1">
    <citation type="journal article" date="2021" name="Hortic Res">
        <title>Chromosome-scale assembly of the Dendrobium chrysotoxum genome enhances the understanding of orchid evolution.</title>
        <authorList>
            <person name="Zhang Y."/>
            <person name="Zhang G.Q."/>
            <person name="Zhang D."/>
            <person name="Liu X.D."/>
            <person name="Xu X.Y."/>
            <person name="Sun W.H."/>
            <person name="Yu X."/>
            <person name="Zhu X."/>
            <person name="Wang Z.W."/>
            <person name="Zhao X."/>
            <person name="Zhong W.Y."/>
            <person name="Chen H."/>
            <person name="Yin W.L."/>
            <person name="Huang T."/>
            <person name="Niu S.C."/>
            <person name="Liu Z.J."/>
        </authorList>
    </citation>
    <scope>NUCLEOTIDE SEQUENCE [LARGE SCALE GENOMIC DNA]</scope>
    <source>
        <strain evidence="10">Lindl</strain>
    </source>
</reference>
<dbReference type="GO" id="GO:0007200">
    <property type="term" value="P:phospholipase C-activating G protein-coupled receptor signaling pathway"/>
    <property type="evidence" value="ECO:0007669"/>
    <property type="project" value="InterPro"/>
</dbReference>
<evidence type="ECO:0000313" key="11">
    <source>
        <dbReference type="Proteomes" id="UP000775213"/>
    </source>
</evidence>
<keyword evidence="11" id="KW-1185">Reference proteome</keyword>
<dbReference type="Pfam" id="PF00609">
    <property type="entry name" value="DAGK_acc"/>
    <property type="match status" value="1"/>
</dbReference>
<evidence type="ECO:0000256" key="4">
    <source>
        <dbReference type="ARBA" id="ARBA00022777"/>
    </source>
</evidence>
<keyword evidence="7" id="KW-0346">Stress response</keyword>
<dbReference type="Proteomes" id="UP000775213">
    <property type="component" value="Unassembled WGS sequence"/>
</dbReference>
<organism evidence="10 11">
    <name type="scientific">Dendrobium chrysotoxum</name>
    <name type="common">Orchid</name>
    <dbReference type="NCBI Taxonomy" id="161865"/>
    <lineage>
        <taxon>Eukaryota</taxon>
        <taxon>Viridiplantae</taxon>
        <taxon>Streptophyta</taxon>
        <taxon>Embryophyta</taxon>
        <taxon>Tracheophyta</taxon>
        <taxon>Spermatophyta</taxon>
        <taxon>Magnoliopsida</taxon>
        <taxon>Liliopsida</taxon>
        <taxon>Asparagales</taxon>
        <taxon>Orchidaceae</taxon>
        <taxon>Epidendroideae</taxon>
        <taxon>Malaxideae</taxon>
        <taxon>Dendrobiinae</taxon>
        <taxon>Dendrobium</taxon>
    </lineage>
</organism>
<evidence type="ECO:0000256" key="3">
    <source>
        <dbReference type="ARBA" id="ARBA00022741"/>
    </source>
</evidence>
<keyword evidence="4 8" id="KW-0418">Kinase</keyword>
<dbReference type="InterPro" id="IPR000756">
    <property type="entry name" value="Diacylglycerol_kin_accessory"/>
</dbReference>
<dbReference type="PANTHER" id="PTHR11255">
    <property type="entry name" value="DIACYLGLYCEROL KINASE"/>
    <property type="match status" value="1"/>
</dbReference>
<comment type="similarity">
    <text evidence="1 8">Belongs to the eukaryotic diacylglycerol kinase family.</text>
</comment>
<dbReference type="SMART" id="SM00046">
    <property type="entry name" value="DAGKc"/>
    <property type="match status" value="1"/>
</dbReference>
<dbReference type="AlphaFoldDB" id="A0AAV7GSB0"/>
<evidence type="ECO:0000256" key="8">
    <source>
        <dbReference type="RuleBase" id="RU361128"/>
    </source>
</evidence>
<dbReference type="InterPro" id="IPR016064">
    <property type="entry name" value="NAD/diacylglycerol_kinase_sf"/>
</dbReference>
<dbReference type="SMART" id="SM00045">
    <property type="entry name" value="DAGKa"/>
    <property type="match status" value="1"/>
</dbReference>
<comment type="caution">
    <text evidence="10">The sequence shown here is derived from an EMBL/GenBank/DDBJ whole genome shotgun (WGS) entry which is preliminary data.</text>
</comment>
<evidence type="ECO:0000256" key="5">
    <source>
        <dbReference type="ARBA" id="ARBA00022821"/>
    </source>
</evidence>
<dbReference type="PANTHER" id="PTHR11255:SF80">
    <property type="entry name" value="EYE-SPECIFIC DIACYLGLYCEROL KINASE"/>
    <property type="match status" value="1"/>
</dbReference>
<evidence type="ECO:0000256" key="6">
    <source>
        <dbReference type="ARBA" id="ARBA00022840"/>
    </source>
</evidence>
<dbReference type="GO" id="GO:0005524">
    <property type="term" value="F:ATP binding"/>
    <property type="evidence" value="ECO:0007669"/>
    <property type="project" value="UniProtKB-KW"/>
</dbReference>
<dbReference type="GO" id="GO:0016020">
    <property type="term" value="C:membrane"/>
    <property type="evidence" value="ECO:0007669"/>
    <property type="project" value="TreeGrafter"/>
</dbReference>
<dbReference type="Pfam" id="PF00781">
    <property type="entry name" value="DAGK_cat"/>
    <property type="match status" value="1"/>
</dbReference>